<dbReference type="InterPro" id="IPR002071">
    <property type="entry name" value="Thermonucl_AS"/>
</dbReference>
<dbReference type="PROSITE" id="PS01123">
    <property type="entry name" value="TNASE_1"/>
    <property type="match status" value="1"/>
</dbReference>
<keyword evidence="1" id="KW-0540">Nuclease</keyword>
<dbReference type="PANTHER" id="PTHR12302:SF3">
    <property type="entry name" value="SERINE_THREONINE-PROTEIN KINASE 31"/>
    <property type="match status" value="1"/>
</dbReference>
<dbReference type="SUPFAM" id="SSF50199">
    <property type="entry name" value="Staphylococcal nuclease"/>
    <property type="match status" value="1"/>
</dbReference>
<evidence type="ECO:0000259" key="5">
    <source>
        <dbReference type="PROSITE" id="PS50830"/>
    </source>
</evidence>
<dbReference type="EMBL" id="NEVQ01000017">
    <property type="protein sequence ID" value="OZI54440.1"/>
    <property type="molecule type" value="Genomic_DNA"/>
</dbReference>
<keyword evidence="2" id="KW-0255">Endonuclease</keyword>
<feature type="domain" description="TNase-like" evidence="5">
    <location>
        <begin position="76"/>
        <end position="208"/>
    </location>
</feature>
<evidence type="ECO:0000313" key="6">
    <source>
        <dbReference type="EMBL" id="OZI54440.1"/>
    </source>
</evidence>
<keyword evidence="7" id="KW-1185">Reference proteome</keyword>
<dbReference type="InterPro" id="IPR016071">
    <property type="entry name" value="Staphylococal_nuclease_OB-fold"/>
</dbReference>
<feature type="compositionally biased region" description="Low complexity" evidence="4">
    <location>
        <begin position="33"/>
        <end position="56"/>
    </location>
</feature>
<evidence type="ECO:0000256" key="4">
    <source>
        <dbReference type="SAM" id="MobiDB-lite"/>
    </source>
</evidence>
<comment type="caution">
    <text evidence="6">The sequence shown here is derived from an EMBL/GenBank/DDBJ whole genome shotgun (WGS) entry which is preliminary data.</text>
</comment>
<dbReference type="AlphaFoldDB" id="A0A261TZM6"/>
<name>A0A261TZM6_9BORD</name>
<evidence type="ECO:0000256" key="3">
    <source>
        <dbReference type="ARBA" id="ARBA00022801"/>
    </source>
</evidence>
<dbReference type="GO" id="GO:0003676">
    <property type="term" value="F:nucleic acid binding"/>
    <property type="evidence" value="ECO:0007669"/>
    <property type="project" value="InterPro"/>
</dbReference>
<sequence length="230" mass="24366">MGRKLGSVLGIAIAALVVHWFQGGQDSPPVATPASQSASGQQAQPSSGSAGAQRAPTPATTRPANSGASAVPAGRYTLRGVVSKVADGDTVTLTVNGKSHRVRLDSIDAPEAGHSAQEPGQPYAEAAQRYLDKLVGGKALTAQCYRQDQFDRDVCALMLPDGNSANRVMVASGYAWAYTARRGDYLNDAAMPGLQRQAREAGLGLWAQGGPTEPWKWRYECWRNQRCDAP</sequence>
<evidence type="ECO:0000313" key="7">
    <source>
        <dbReference type="Proteomes" id="UP000216885"/>
    </source>
</evidence>
<dbReference type="PANTHER" id="PTHR12302">
    <property type="entry name" value="EBNA2 BINDING PROTEIN P100"/>
    <property type="match status" value="1"/>
</dbReference>
<dbReference type="Proteomes" id="UP000216885">
    <property type="component" value="Unassembled WGS sequence"/>
</dbReference>
<gene>
    <name evidence="6" type="ORF">CAL20_18375</name>
</gene>
<dbReference type="InterPro" id="IPR035437">
    <property type="entry name" value="SNase_OB-fold_sf"/>
</dbReference>
<protein>
    <submittedName>
        <fullName evidence="6">Nuclease</fullName>
    </submittedName>
</protein>
<dbReference type="GO" id="GO:0016787">
    <property type="term" value="F:hydrolase activity"/>
    <property type="evidence" value="ECO:0007669"/>
    <property type="project" value="UniProtKB-KW"/>
</dbReference>
<dbReference type="GO" id="GO:0005737">
    <property type="term" value="C:cytoplasm"/>
    <property type="evidence" value="ECO:0007669"/>
    <property type="project" value="TreeGrafter"/>
</dbReference>
<dbReference type="Pfam" id="PF00565">
    <property type="entry name" value="SNase"/>
    <property type="match status" value="1"/>
</dbReference>
<keyword evidence="3" id="KW-0378">Hydrolase</keyword>
<dbReference type="Gene3D" id="2.40.50.90">
    <property type="match status" value="1"/>
</dbReference>
<dbReference type="SMART" id="SM00318">
    <property type="entry name" value="SNc"/>
    <property type="match status" value="1"/>
</dbReference>
<feature type="region of interest" description="Disordered" evidence="4">
    <location>
        <begin position="27"/>
        <end position="72"/>
    </location>
</feature>
<dbReference type="PROSITE" id="PS50830">
    <property type="entry name" value="TNASE_3"/>
    <property type="match status" value="1"/>
</dbReference>
<dbReference type="GO" id="GO:0004519">
    <property type="term" value="F:endonuclease activity"/>
    <property type="evidence" value="ECO:0007669"/>
    <property type="project" value="UniProtKB-KW"/>
</dbReference>
<proteinExistence type="predicted"/>
<reference evidence="6 7" key="1">
    <citation type="submission" date="2017-05" db="EMBL/GenBank/DDBJ databases">
        <title>Complete and WGS of Bordetella genogroups.</title>
        <authorList>
            <person name="Spilker T."/>
            <person name="LiPuma J."/>
        </authorList>
    </citation>
    <scope>NUCLEOTIDE SEQUENCE [LARGE SCALE GENOMIC DNA]</scope>
    <source>
        <strain evidence="6 7">AU9919</strain>
    </source>
</reference>
<evidence type="ECO:0000256" key="1">
    <source>
        <dbReference type="ARBA" id="ARBA00022722"/>
    </source>
</evidence>
<organism evidence="6 7">
    <name type="scientific">Bordetella genomosp. 4</name>
    <dbReference type="NCBI Taxonomy" id="463044"/>
    <lineage>
        <taxon>Bacteria</taxon>
        <taxon>Pseudomonadati</taxon>
        <taxon>Pseudomonadota</taxon>
        <taxon>Betaproteobacteria</taxon>
        <taxon>Burkholderiales</taxon>
        <taxon>Alcaligenaceae</taxon>
        <taxon>Bordetella</taxon>
    </lineage>
</organism>
<evidence type="ECO:0000256" key="2">
    <source>
        <dbReference type="ARBA" id="ARBA00022759"/>
    </source>
</evidence>
<accession>A0A261TZM6</accession>
<feature type="compositionally biased region" description="Polar residues" evidence="4">
    <location>
        <begin position="58"/>
        <end position="68"/>
    </location>
</feature>